<gene>
    <name evidence="3" type="ORF">SAMN05421546_1165</name>
</gene>
<reference evidence="4" key="1">
    <citation type="submission" date="2017-01" db="EMBL/GenBank/DDBJ databases">
        <authorList>
            <person name="Varghese N."/>
            <person name="Submissions S."/>
        </authorList>
    </citation>
    <scope>NUCLEOTIDE SEQUENCE [LARGE SCALE GENOMIC DNA]</scope>
    <source>
        <strain evidence="4">UM1</strain>
    </source>
</reference>
<evidence type="ECO:0000259" key="1">
    <source>
        <dbReference type="Pfam" id="PF10592"/>
    </source>
</evidence>
<organism evidence="3 4">
    <name type="scientific">Solilutibacter tolerans</name>
    <dbReference type="NCBI Taxonomy" id="1604334"/>
    <lineage>
        <taxon>Bacteria</taxon>
        <taxon>Pseudomonadati</taxon>
        <taxon>Pseudomonadota</taxon>
        <taxon>Gammaproteobacteria</taxon>
        <taxon>Lysobacterales</taxon>
        <taxon>Lysobacteraceae</taxon>
        <taxon>Solilutibacter</taxon>
    </lineage>
</organism>
<dbReference type="Proteomes" id="UP000241788">
    <property type="component" value="Unassembled WGS sequence"/>
</dbReference>
<proteinExistence type="predicted"/>
<dbReference type="Pfam" id="PF10592">
    <property type="entry name" value="AIPR"/>
    <property type="match status" value="1"/>
</dbReference>
<keyword evidence="4" id="KW-1185">Reference proteome</keyword>
<evidence type="ECO:0000313" key="4">
    <source>
        <dbReference type="Proteomes" id="UP000241788"/>
    </source>
</evidence>
<dbReference type="EMBL" id="FTLW01000002">
    <property type="protein sequence ID" value="SIQ35299.1"/>
    <property type="molecule type" value="Genomic_DNA"/>
</dbReference>
<evidence type="ECO:0000313" key="3">
    <source>
        <dbReference type="EMBL" id="SIQ35299.1"/>
    </source>
</evidence>
<dbReference type="Pfam" id="PF22879">
    <property type="entry name" value="AIPR_N"/>
    <property type="match status" value="1"/>
</dbReference>
<dbReference type="InterPro" id="IPR055101">
    <property type="entry name" value="AIPR_N"/>
</dbReference>
<evidence type="ECO:0000259" key="2">
    <source>
        <dbReference type="Pfam" id="PF22879"/>
    </source>
</evidence>
<feature type="domain" description="Abortive infection phage resistance protein N-terminal" evidence="2">
    <location>
        <begin position="31"/>
        <end position="183"/>
    </location>
</feature>
<dbReference type="STRING" id="1604334.SAMN05421546_1165"/>
<name>A0A1N6S2K1_9GAMM</name>
<accession>A0A1N6S2K1</accession>
<feature type="domain" description="Abortive phage infection protein C-terminal" evidence="1">
    <location>
        <begin position="242"/>
        <end position="555"/>
    </location>
</feature>
<sequence length="678" mass="75912">MDEEILRYRSELLAEIHAGAVAGADYERTRFVERACEILQTGEEFTDYGLCRADAAWKRSRVRIDGYSLSESDGILSLVVAEFSGSEEPEDLKTEEVKSLVDHAHNFLRGSAYEDVALLWDDSHEAHALSKEIFSFTNDLLTKARIYVVSDRPLGSKLGRIPVPSLGTREVEVQLWDIGRLARADMSSSGREAITIDFVEQYGRGVATLPALSDDAKYKSFLCVMPGDMLASLYDRFGGRILEQNVRAFLGEGRKVNKGIRQTLRENPSMFFAYNNGLTATVSDLVMEHDETGGFSIRSVTDFQVVNGGQTTASLYWARKAGYSLDGVSVQMKLSQLPEEGFEEAVHDIARFANAQNAVSASDLFAGHPYFKRIETISRQTLAPAIKSGEVGSYWFFERTQGSYNVELKRKRGVAAKAWEMIHPRKQRITKTDIARYEVTWSAVPHSVCSGAQKNTAAFAKLITERWSKNPETFDAGYFKAVVAKAILTRALDGAIPGQSWYPGSMLRQLVTYAISLISDRLGAEGKEIDYEAAWKTQAAPTFFMDEALRIAEKVVPYLQDIPAEQVRNRLVTEWAKREACWLRLQASDISLTESFVAMAKPSQQSGERSTWSHRAYALWKDGSWARLRDSSLAQEVLSEGERDMVERAAITHNFGFKGFRLQKLNEAWEKAVDAGFV</sequence>
<protein>
    <submittedName>
        <fullName evidence="3">AIPR protein</fullName>
    </submittedName>
</protein>
<dbReference type="RefSeq" id="WP_076586159.1">
    <property type="nucleotide sequence ID" value="NZ_FTLW01000002.1"/>
</dbReference>
<dbReference type="InterPro" id="IPR018891">
    <property type="entry name" value="AIPR_C"/>
</dbReference>
<dbReference type="AlphaFoldDB" id="A0A1N6S2K1"/>